<dbReference type="PANTHER" id="PTHR36151">
    <property type="entry name" value="BLR2777 PROTEIN"/>
    <property type="match status" value="1"/>
</dbReference>
<dbReference type="GO" id="GO:0016491">
    <property type="term" value="F:oxidoreductase activity"/>
    <property type="evidence" value="ECO:0007669"/>
    <property type="project" value="InterPro"/>
</dbReference>
<dbReference type="AlphaFoldDB" id="A0A6J7CW07"/>
<name>A0A6J7CW07_9ZZZZ</name>
<evidence type="ECO:0000259" key="1">
    <source>
        <dbReference type="Pfam" id="PF09995"/>
    </source>
</evidence>
<dbReference type="PANTHER" id="PTHR36151:SF3">
    <property type="entry name" value="ER-BOUND OXYGENASE MPAB_MPAB'_RUBBER OXYGENASE CATALYTIC DOMAIN-CONTAINING PROTEIN"/>
    <property type="match status" value="1"/>
</dbReference>
<dbReference type="EMBL" id="CAFABE010000013">
    <property type="protein sequence ID" value="CAB4821843.1"/>
    <property type="molecule type" value="Genomic_DNA"/>
</dbReference>
<accession>A0A6J7CW07</accession>
<dbReference type="EMBL" id="CAFBLT010000001">
    <property type="protein sequence ID" value="CAB4862146.1"/>
    <property type="molecule type" value="Genomic_DNA"/>
</dbReference>
<evidence type="ECO:0000313" key="3">
    <source>
        <dbReference type="EMBL" id="CAB4862146.1"/>
    </source>
</evidence>
<dbReference type="InterPro" id="IPR018713">
    <property type="entry name" value="MPAB/Lcp_cat_dom"/>
</dbReference>
<sequence length="299" mass="32977">MPLRQEFQAARDLGESFSVSTLTSLRRRLQHQLRTSIGVTKEPPPPCSDPDTAYFAPDSIVRVIHSDFPSMLIGGLASLLFQMLHPLAMAGVAEHSRYRDDPLGRLERTAQFLGTTTFGSRVEAEEAINVVRSVHNFVNGTAADGRPYSANDPALLTWVHSTEVRSFLSASLAYGPRPLSLEEQNRYIKEMSKVAFALGATQVPLSVSDLDEYFSSVRPELSFTPEAKEARNFVLLGVRRQPHEVATYATMIGAAQTVLPSWARRELRLISIPVGDRFGVRPVALALSGAMRWVATPLD</sequence>
<evidence type="ECO:0000313" key="4">
    <source>
        <dbReference type="EMBL" id="CAB5030124.1"/>
    </source>
</evidence>
<organism evidence="3">
    <name type="scientific">freshwater metagenome</name>
    <dbReference type="NCBI Taxonomy" id="449393"/>
    <lineage>
        <taxon>unclassified sequences</taxon>
        <taxon>metagenomes</taxon>
        <taxon>ecological metagenomes</taxon>
    </lineage>
</organism>
<gene>
    <name evidence="2" type="ORF">UFOPK3164_00471</name>
    <name evidence="3" type="ORF">UFOPK3427_00254</name>
    <name evidence="4" type="ORF">UFOPK4112_01551</name>
</gene>
<evidence type="ECO:0000313" key="2">
    <source>
        <dbReference type="EMBL" id="CAB4821843.1"/>
    </source>
</evidence>
<reference evidence="3" key="1">
    <citation type="submission" date="2020-05" db="EMBL/GenBank/DDBJ databases">
        <authorList>
            <person name="Chiriac C."/>
            <person name="Salcher M."/>
            <person name="Ghai R."/>
            <person name="Kavagutti S V."/>
        </authorList>
    </citation>
    <scope>NUCLEOTIDE SEQUENCE</scope>
</reference>
<feature type="domain" description="ER-bound oxygenase mpaB/mpaB'/Rubber oxygenase catalytic" evidence="1">
    <location>
        <begin position="64"/>
        <end position="279"/>
    </location>
</feature>
<dbReference type="EMBL" id="CAFBPM010000020">
    <property type="protein sequence ID" value="CAB5030124.1"/>
    <property type="molecule type" value="Genomic_DNA"/>
</dbReference>
<proteinExistence type="predicted"/>
<protein>
    <submittedName>
        <fullName evidence="3">Unannotated protein</fullName>
    </submittedName>
</protein>
<dbReference type="Pfam" id="PF09995">
    <property type="entry name" value="MPAB_Lcp_cat"/>
    <property type="match status" value="1"/>
</dbReference>